<protein>
    <submittedName>
        <fullName evidence="1">Uncharacterized protein</fullName>
    </submittedName>
</protein>
<accession>A0AAV4K532</accession>
<organism evidence="1 4">
    <name type="scientific">Deinococcus wulumuqiensis</name>
    <dbReference type="NCBI Taxonomy" id="980427"/>
    <lineage>
        <taxon>Bacteria</taxon>
        <taxon>Thermotogati</taxon>
        <taxon>Deinococcota</taxon>
        <taxon>Deinococci</taxon>
        <taxon>Deinococcales</taxon>
        <taxon>Deinococcaceae</taxon>
        <taxon>Deinococcus</taxon>
    </lineage>
</organism>
<dbReference type="Proteomes" id="UP000652720">
    <property type="component" value="Unassembled WGS sequence"/>
</dbReference>
<dbReference type="AlphaFoldDB" id="A0AAV4K532"/>
<reference evidence="2" key="1">
    <citation type="journal article" date="2014" name="Int. J. Syst. Evol. Microbiol.">
        <title>Complete genome of a new Firmicutes species belonging to the dominant human colonic microbiota ('Ruminococcus bicirculans') reveals two chromosomes and a selective capacity to utilize plant glucans.</title>
        <authorList>
            <consortium name="NISC Comparative Sequencing Program"/>
            <person name="Wegmann U."/>
            <person name="Louis P."/>
            <person name="Goesmann A."/>
            <person name="Henrissat B."/>
            <person name="Duncan S.H."/>
            <person name="Flint H.J."/>
        </authorList>
    </citation>
    <scope>NUCLEOTIDE SEQUENCE</scope>
    <source>
        <strain evidence="2">CGMCC 1.8884</strain>
    </source>
</reference>
<name>A0AAV4K532_9DEIO</name>
<reference evidence="1" key="4">
    <citation type="submission" date="2023-08" db="EMBL/GenBank/DDBJ databases">
        <authorList>
            <person name="Sun Q."/>
            <person name="Zhou Y."/>
        </authorList>
    </citation>
    <scope>NUCLEOTIDE SEQUENCE</scope>
    <source>
        <strain evidence="2">CGMCC 1.8884</strain>
        <strain evidence="1">CGMCC 1.8885</strain>
    </source>
</reference>
<sequence length="115" mass="12873">MNLSQIQDYGRRLRVGDLTTPKKECTQLLTPEEVAALPKKHHWKDWTASGGLSHALARAVLRHDHHDKAQQFRAAAFLLACGSRHELGMAQLWCEQHAADVERFLSPAPAQTRAA</sequence>
<comment type="caution">
    <text evidence="1">The sequence shown here is derived from an EMBL/GenBank/DDBJ whole genome shotgun (WGS) entry which is preliminary data.</text>
</comment>
<dbReference type="GeneID" id="59166880"/>
<evidence type="ECO:0000313" key="3">
    <source>
        <dbReference type="Proteomes" id="UP000630135"/>
    </source>
</evidence>
<evidence type="ECO:0000313" key="2">
    <source>
        <dbReference type="EMBL" id="GGP30185.1"/>
    </source>
</evidence>
<dbReference type="Proteomes" id="UP000630135">
    <property type="component" value="Unassembled WGS sequence"/>
</dbReference>
<reference evidence="3" key="3">
    <citation type="journal article" date="2019" name="Int. J. Syst. Evol. Microbiol.">
        <title>The Global Catalogue of Microorganisms (GCM) 10K type strain sequencing project: providing services to taxonomists for standard genome sequencing and annotation.</title>
        <authorList>
            <consortium name="The Broad Institute Genomics Platform"/>
            <consortium name="The Broad Institute Genome Sequencing Center for Infectious Disease"/>
            <person name="Wu L."/>
            <person name="Ma J."/>
        </authorList>
    </citation>
    <scope>NUCLEOTIDE SEQUENCE [LARGE SCALE GENOMIC DNA]</scope>
    <source>
        <strain evidence="3">CGMCC 1.8884</strain>
    </source>
</reference>
<evidence type="ECO:0000313" key="4">
    <source>
        <dbReference type="Proteomes" id="UP000652720"/>
    </source>
</evidence>
<gene>
    <name evidence="2" type="ORF">GCM10008021_18360</name>
    <name evidence="1" type="ORF">GCM10010914_20410</name>
</gene>
<proteinExistence type="predicted"/>
<evidence type="ECO:0000313" key="1">
    <source>
        <dbReference type="EMBL" id="GGI85870.1"/>
    </source>
</evidence>
<keyword evidence="3" id="KW-1185">Reference proteome</keyword>
<reference evidence="1" key="2">
    <citation type="journal article" date="2014" name="Int. J. Syst. Evol. Microbiol.">
        <title>Complete genome sequence of Corynebacterium casei LMG S-19264T (=DSM 44701T), isolated from a smear-ripened cheese.</title>
        <authorList>
            <consortium name="US DOE Joint Genome Institute (JGI-PGF)"/>
            <person name="Walter F."/>
            <person name="Albersmeier A."/>
            <person name="Kalinowski J."/>
            <person name="Ruckert C."/>
        </authorList>
    </citation>
    <scope>NUCLEOTIDE SEQUENCE</scope>
    <source>
        <strain evidence="1">CGMCC 1.8885</strain>
    </source>
</reference>
<dbReference type="EMBL" id="BMLZ01000021">
    <property type="protein sequence ID" value="GGP30185.1"/>
    <property type="molecule type" value="Genomic_DNA"/>
</dbReference>
<dbReference type="EMBL" id="BMMA01000019">
    <property type="protein sequence ID" value="GGI85870.1"/>
    <property type="molecule type" value="Genomic_DNA"/>
</dbReference>
<dbReference type="RefSeq" id="WP_017870364.1">
    <property type="nucleotide sequence ID" value="NZ_BMLZ01000021.1"/>
</dbReference>